<dbReference type="GO" id="GO:0008081">
    <property type="term" value="F:phosphoric diester hydrolase activity"/>
    <property type="evidence" value="ECO:0007669"/>
    <property type="project" value="TreeGrafter"/>
</dbReference>
<accession>A0A1S3DA54</accession>
<feature type="non-terminal residue" evidence="4">
    <location>
        <position position="80"/>
    </location>
</feature>
<dbReference type="SUPFAM" id="SSF56300">
    <property type="entry name" value="Metallo-dependent phosphatases"/>
    <property type="match status" value="1"/>
</dbReference>
<reference evidence="4" key="1">
    <citation type="submission" date="2025-08" db="UniProtKB">
        <authorList>
            <consortium name="RefSeq"/>
        </authorList>
    </citation>
    <scope>IDENTIFICATION</scope>
</reference>
<keyword evidence="2" id="KW-0325">Glycoprotein</keyword>
<organism evidence="3 4">
    <name type="scientific">Diaphorina citri</name>
    <name type="common">Asian citrus psyllid</name>
    <dbReference type="NCBI Taxonomy" id="121845"/>
    <lineage>
        <taxon>Eukaryota</taxon>
        <taxon>Metazoa</taxon>
        <taxon>Ecdysozoa</taxon>
        <taxon>Arthropoda</taxon>
        <taxon>Hexapoda</taxon>
        <taxon>Insecta</taxon>
        <taxon>Pterygota</taxon>
        <taxon>Neoptera</taxon>
        <taxon>Paraneoptera</taxon>
        <taxon>Hemiptera</taxon>
        <taxon>Sternorrhyncha</taxon>
        <taxon>Psylloidea</taxon>
        <taxon>Psyllidae</taxon>
        <taxon>Diaphorininae</taxon>
        <taxon>Diaphorina</taxon>
    </lineage>
</organism>
<sequence length="80" mass="9326">MVPKITCHFWHITDIHLDLDYTVGGDTKRNCRRSSTSGHNFRPAARYGDYNCDSPWELVRSAVRTMEEKHGEIEFILWTG</sequence>
<dbReference type="RefSeq" id="XP_008477595.1">
    <property type="nucleotide sequence ID" value="XM_008479373.1"/>
</dbReference>
<keyword evidence="1" id="KW-0378">Hydrolase</keyword>
<dbReference type="STRING" id="121845.A0A1S3DA54"/>
<evidence type="ECO:0000313" key="4">
    <source>
        <dbReference type="RefSeq" id="XP_008477595.1"/>
    </source>
</evidence>
<gene>
    <name evidence="4" type="primary">LOC103514488</name>
</gene>
<dbReference type="InterPro" id="IPR029052">
    <property type="entry name" value="Metallo-depent_PP-like"/>
</dbReference>
<dbReference type="GO" id="GO:0005615">
    <property type="term" value="C:extracellular space"/>
    <property type="evidence" value="ECO:0007669"/>
    <property type="project" value="TreeGrafter"/>
</dbReference>
<dbReference type="PANTHER" id="PTHR10340">
    <property type="entry name" value="SPHINGOMYELIN PHOSPHODIESTERASE"/>
    <property type="match status" value="1"/>
</dbReference>
<protein>
    <submittedName>
        <fullName evidence="4">Acid sphingomyelinase-like phosphodiesterase 3b</fullName>
    </submittedName>
</protein>
<evidence type="ECO:0000256" key="2">
    <source>
        <dbReference type="ARBA" id="ARBA00023180"/>
    </source>
</evidence>
<dbReference type="OMA" id="APWELIN"/>
<keyword evidence="3" id="KW-1185">Reference proteome</keyword>
<proteinExistence type="predicted"/>
<dbReference type="PANTHER" id="PTHR10340:SF57">
    <property type="entry name" value="METALLOPHOS DOMAIN-CONTAINING PROTEIN"/>
    <property type="match status" value="1"/>
</dbReference>
<name>A0A1S3DA54_DIACI</name>
<evidence type="ECO:0000313" key="3">
    <source>
        <dbReference type="Proteomes" id="UP000079169"/>
    </source>
</evidence>
<dbReference type="GeneID" id="103514488"/>
<dbReference type="PaxDb" id="121845-A0A1S3DA54"/>
<dbReference type="KEGG" id="dci:103514488"/>
<evidence type="ECO:0000256" key="1">
    <source>
        <dbReference type="ARBA" id="ARBA00022801"/>
    </source>
</evidence>
<dbReference type="Proteomes" id="UP000079169">
    <property type="component" value="Unplaced"/>
</dbReference>
<dbReference type="AlphaFoldDB" id="A0A1S3DA54"/>